<dbReference type="InterPro" id="IPR042239">
    <property type="entry name" value="Nop_C"/>
</dbReference>
<name>C1E8Z7_MICCC</name>
<evidence type="ECO:0000313" key="9">
    <source>
        <dbReference type="Proteomes" id="UP000002009"/>
    </source>
</evidence>
<dbReference type="EMBL" id="CP001327">
    <property type="protein sequence ID" value="ACO64241.1"/>
    <property type="molecule type" value="Genomic_DNA"/>
</dbReference>
<dbReference type="GO" id="GO:0030515">
    <property type="term" value="F:snoRNA binding"/>
    <property type="evidence" value="ECO:0007669"/>
    <property type="project" value="InterPro"/>
</dbReference>
<dbReference type="OMA" id="PDNYMFA"/>
<dbReference type="SUPFAM" id="SSF89124">
    <property type="entry name" value="Nop domain"/>
    <property type="match status" value="1"/>
</dbReference>
<dbReference type="KEGG" id="mis:MICPUN_59549"/>
<dbReference type="PANTHER" id="PTHR10894:SF0">
    <property type="entry name" value="NUCLEOLAR PROTEIN 56"/>
    <property type="match status" value="1"/>
</dbReference>
<gene>
    <name evidence="8" type="ORF">MICPUN_59549</name>
</gene>
<accession>C1E8Z7</accession>
<dbReference type="InParanoid" id="C1E8Z7"/>
<evidence type="ECO:0000256" key="4">
    <source>
        <dbReference type="ARBA" id="ARBA00023242"/>
    </source>
</evidence>
<keyword evidence="4" id="KW-0539">Nucleus</keyword>
<evidence type="ECO:0000259" key="7">
    <source>
        <dbReference type="PROSITE" id="PS51358"/>
    </source>
</evidence>
<feature type="region of interest" description="Disordered" evidence="6">
    <location>
        <begin position="568"/>
        <end position="617"/>
    </location>
</feature>
<evidence type="ECO:0000313" key="8">
    <source>
        <dbReference type="EMBL" id="ACO64241.1"/>
    </source>
</evidence>
<protein>
    <recommendedName>
        <fullName evidence="5">Nucleolar protein 56</fullName>
    </recommendedName>
</protein>
<reference evidence="8 9" key="1">
    <citation type="journal article" date="2009" name="Science">
        <title>Green evolution and dynamic adaptations revealed by genomes of the marine picoeukaryotes Micromonas.</title>
        <authorList>
            <person name="Worden A.Z."/>
            <person name="Lee J.H."/>
            <person name="Mock T."/>
            <person name="Rouze P."/>
            <person name="Simmons M.P."/>
            <person name="Aerts A.L."/>
            <person name="Allen A.E."/>
            <person name="Cuvelier M.L."/>
            <person name="Derelle E."/>
            <person name="Everett M.V."/>
            <person name="Foulon E."/>
            <person name="Grimwood J."/>
            <person name="Gundlach H."/>
            <person name="Henrissat B."/>
            <person name="Napoli C."/>
            <person name="McDonald S.M."/>
            <person name="Parker M.S."/>
            <person name="Rombauts S."/>
            <person name="Salamov A."/>
            <person name="Von Dassow P."/>
            <person name="Badger J.H."/>
            <person name="Coutinho P.M."/>
            <person name="Demir E."/>
            <person name="Dubchak I."/>
            <person name="Gentemann C."/>
            <person name="Eikrem W."/>
            <person name="Gready J.E."/>
            <person name="John U."/>
            <person name="Lanier W."/>
            <person name="Lindquist E.A."/>
            <person name="Lucas S."/>
            <person name="Mayer K.F."/>
            <person name="Moreau H."/>
            <person name="Not F."/>
            <person name="Otillar R."/>
            <person name="Panaud O."/>
            <person name="Pangilinan J."/>
            <person name="Paulsen I."/>
            <person name="Piegu B."/>
            <person name="Poliakov A."/>
            <person name="Robbens S."/>
            <person name="Schmutz J."/>
            <person name="Toulza E."/>
            <person name="Wyss T."/>
            <person name="Zelensky A."/>
            <person name="Zhou K."/>
            <person name="Armbrust E.V."/>
            <person name="Bhattacharya D."/>
            <person name="Goodenough U.W."/>
            <person name="Van de Peer Y."/>
            <person name="Grigoriev I.V."/>
        </authorList>
    </citation>
    <scope>NUCLEOTIDE SEQUENCE [LARGE SCALE GENOMIC DNA]</scope>
    <source>
        <strain evidence="9">RCC299 / NOUM17</strain>
    </source>
</reference>
<sequence length="617" mass="67961">MSDQRCGNDSKSRVYLSVFTCCNRPMRRSCTKFCNSATARPRGRTRGATRHVATTRAREARDAPQSHRALTGRHSRVSRDGASSAPPRLHRRDFPAAQETVGGGEHFLEGAIAAGVGRRRGTREIAPNPRIRVQPDAQFILYESASGYALFEGLDLDEIGQTSEAVQATITDMTRFGKVVKLKGFKPFTSAAMALDEINNVAESTCSDDLKNFLELNLPKVKDAKKAKFSLGVSDPKLGNAIVEKTGIPCVCNDKIGEIMRGCRTHFTRFLKGLKDGDYEKAQLGLAHSFSRTRVKFNVNRSDNMIINAIALVDILDKDINTFIMRVREWYGWHFPELVKVINDNYLYAKLALAIKDKSTLNDDALKSLAEITGDEDVAKEVIGAAKASMGQDISPVDLINIEAFAKRVISLAEYRTSLHNYLRSKMAAVAPNLAALIGDIVGARLISHAGSLTNLAKYPASTVQILGAEKALFRALKTKGNTPKYGLIFHSSFIGKAHARNKGRISRYLANKCSIASRIDCFSDFQTDAFGQKLKEQVEERLEFYDKGTAPRKNIAMMQAALEAAGPEYASANAGGKKRKSSGGGDESTPKKQKKDKKEKKDKSAKKEKKEKKEKK</sequence>
<dbReference type="GO" id="GO:0032040">
    <property type="term" value="C:small-subunit processome"/>
    <property type="evidence" value="ECO:0007669"/>
    <property type="project" value="InterPro"/>
</dbReference>
<evidence type="ECO:0000256" key="1">
    <source>
        <dbReference type="ARBA" id="ARBA00004604"/>
    </source>
</evidence>
<proteinExistence type="inferred from homology"/>
<feature type="compositionally biased region" description="Basic and acidic residues" evidence="6">
    <location>
        <begin position="56"/>
        <end position="65"/>
    </location>
</feature>
<dbReference type="GO" id="GO:0042254">
    <property type="term" value="P:ribosome biogenesis"/>
    <property type="evidence" value="ECO:0007669"/>
    <property type="project" value="UniProtKB-KW"/>
</dbReference>
<dbReference type="Pfam" id="PF08156">
    <property type="entry name" value="NOP5NT"/>
    <property type="match status" value="1"/>
</dbReference>
<feature type="region of interest" description="Disordered" evidence="6">
    <location>
        <begin position="37"/>
        <end position="93"/>
    </location>
</feature>
<comment type="similarity">
    <text evidence="2">Belongs to the NOP5/NOP56 family.</text>
</comment>
<evidence type="ECO:0000256" key="5">
    <source>
        <dbReference type="ARBA" id="ARBA00040742"/>
    </source>
</evidence>
<dbReference type="InterPro" id="IPR045056">
    <property type="entry name" value="Nop56/Nop58"/>
</dbReference>
<dbReference type="Proteomes" id="UP000002009">
    <property type="component" value="Chromosome 6"/>
</dbReference>
<dbReference type="InterPro" id="IPR002687">
    <property type="entry name" value="Nop_dom"/>
</dbReference>
<evidence type="ECO:0000256" key="3">
    <source>
        <dbReference type="ARBA" id="ARBA00022517"/>
    </source>
</evidence>
<dbReference type="eggNOG" id="KOG2573">
    <property type="taxonomic scope" value="Eukaryota"/>
</dbReference>
<dbReference type="Pfam" id="PF01798">
    <property type="entry name" value="Nop"/>
    <property type="match status" value="1"/>
</dbReference>
<feature type="domain" description="Nop" evidence="7">
    <location>
        <begin position="430"/>
        <end position="548"/>
    </location>
</feature>
<dbReference type="Gene3D" id="1.10.287.4070">
    <property type="match status" value="1"/>
</dbReference>
<dbReference type="PROSITE" id="PS51358">
    <property type="entry name" value="NOP"/>
    <property type="match status" value="1"/>
</dbReference>
<comment type="subcellular location">
    <subcellularLocation>
        <location evidence="1">Nucleus</location>
        <location evidence="1">Nucleolus</location>
    </subcellularLocation>
</comment>
<dbReference type="InterPro" id="IPR012974">
    <property type="entry name" value="NOP58/56_N"/>
</dbReference>
<dbReference type="GeneID" id="8244627"/>
<dbReference type="GO" id="GO:0031428">
    <property type="term" value="C:box C/D methylation guide snoRNP complex"/>
    <property type="evidence" value="ECO:0007669"/>
    <property type="project" value="InterPro"/>
</dbReference>
<dbReference type="STRING" id="296587.C1E8Z7"/>
<dbReference type="SMART" id="SM00931">
    <property type="entry name" value="NOSIC"/>
    <property type="match status" value="1"/>
</dbReference>
<keyword evidence="3" id="KW-0690">Ribosome biogenesis</keyword>
<evidence type="ECO:0000256" key="6">
    <source>
        <dbReference type="SAM" id="MobiDB-lite"/>
    </source>
</evidence>
<keyword evidence="9" id="KW-1185">Reference proteome</keyword>
<dbReference type="Gene3D" id="1.10.246.90">
    <property type="entry name" value="Nop domain"/>
    <property type="match status" value="1"/>
</dbReference>
<dbReference type="InterPro" id="IPR036070">
    <property type="entry name" value="Nop_dom_sf"/>
</dbReference>
<dbReference type="FunCoup" id="C1E8Z7">
    <property type="interactions" value="1964"/>
</dbReference>
<evidence type="ECO:0000256" key="2">
    <source>
        <dbReference type="ARBA" id="ARBA00009211"/>
    </source>
</evidence>
<dbReference type="PANTHER" id="PTHR10894">
    <property type="entry name" value="NUCLEOLAR PROTEIN 5 NUCLEOLAR PROTEIN NOP5 NOP58"/>
    <property type="match status" value="1"/>
</dbReference>
<dbReference type="RefSeq" id="XP_002502983.1">
    <property type="nucleotide sequence ID" value="XM_002502937.1"/>
</dbReference>
<dbReference type="OrthoDB" id="6780543at2759"/>
<dbReference type="FunFam" id="1.10.246.90:FF:000001">
    <property type="entry name" value="Nucleolar protein 56"/>
    <property type="match status" value="1"/>
</dbReference>
<feature type="compositionally biased region" description="Basic residues" evidence="6">
    <location>
        <begin position="592"/>
        <end position="617"/>
    </location>
</feature>
<organism evidence="8 9">
    <name type="scientific">Micromonas commoda (strain RCC299 / NOUM17 / CCMP2709)</name>
    <name type="common">Picoplanktonic green alga</name>
    <dbReference type="NCBI Taxonomy" id="296587"/>
    <lineage>
        <taxon>Eukaryota</taxon>
        <taxon>Viridiplantae</taxon>
        <taxon>Chlorophyta</taxon>
        <taxon>Mamiellophyceae</taxon>
        <taxon>Mamiellales</taxon>
        <taxon>Mamiellaceae</taxon>
        <taxon>Micromonas</taxon>
    </lineage>
</organism>
<dbReference type="AlphaFoldDB" id="C1E8Z7"/>
<dbReference type="InterPro" id="IPR012976">
    <property type="entry name" value="NOSIC"/>
</dbReference>
<dbReference type="FunFam" id="1.10.287.4070:FF:000002">
    <property type="entry name" value="Nucleolar protein 56"/>
    <property type="match status" value="1"/>
</dbReference>